<evidence type="ECO:0000259" key="6">
    <source>
        <dbReference type="PROSITE" id="PS51387"/>
    </source>
</evidence>
<evidence type="ECO:0000256" key="1">
    <source>
        <dbReference type="ARBA" id="ARBA00001974"/>
    </source>
</evidence>
<accession>A0A6J5D9R4</accession>
<dbReference type="RefSeq" id="WP_175225720.1">
    <property type="nucleotide sequence ID" value="NZ_CADIKH010000005.1"/>
</dbReference>
<dbReference type="Pfam" id="PF08031">
    <property type="entry name" value="BBE"/>
    <property type="match status" value="1"/>
</dbReference>
<gene>
    <name evidence="7" type="primary">yvdP</name>
    <name evidence="7" type="ORF">LMG29542_01385</name>
</gene>
<dbReference type="PROSITE" id="PS51387">
    <property type="entry name" value="FAD_PCMH"/>
    <property type="match status" value="1"/>
</dbReference>
<evidence type="ECO:0000313" key="7">
    <source>
        <dbReference type="EMBL" id="CAB3750988.1"/>
    </source>
</evidence>
<dbReference type="PANTHER" id="PTHR42973">
    <property type="entry name" value="BINDING OXIDOREDUCTASE, PUTATIVE (AFU_ORTHOLOGUE AFUA_1G17690)-RELATED"/>
    <property type="match status" value="1"/>
</dbReference>
<protein>
    <submittedName>
        <fullName evidence="7">Putative FAD-linked oxidoreductase YvdP</fullName>
        <ecNumber evidence="7">1.21.-.-</ecNumber>
    </submittedName>
</protein>
<keyword evidence="5 7" id="KW-0560">Oxidoreductase</keyword>
<evidence type="ECO:0000256" key="3">
    <source>
        <dbReference type="ARBA" id="ARBA00022630"/>
    </source>
</evidence>
<organism evidence="7 8">
    <name type="scientific">Paraburkholderia humisilvae</name>
    <dbReference type="NCBI Taxonomy" id="627669"/>
    <lineage>
        <taxon>Bacteria</taxon>
        <taxon>Pseudomonadati</taxon>
        <taxon>Pseudomonadota</taxon>
        <taxon>Betaproteobacteria</taxon>
        <taxon>Burkholderiales</taxon>
        <taxon>Burkholderiaceae</taxon>
        <taxon>Paraburkholderia</taxon>
    </lineage>
</organism>
<keyword evidence="4" id="KW-0274">FAD</keyword>
<dbReference type="InterPro" id="IPR006093">
    <property type="entry name" value="Oxy_OxRdtase_FAD_BS"/>
</dbReference>
<keyword evidence="3" id="KW-0285">Flavoprotein</keyword>
<feature type="domain" description="FAD-binding PCMH-type" evidence="6">
    <location>
        <begin position="49"/>
        <end position="219"/>
    </location>
</feature>
<dbReference type="SUPFAM" id="SSF56176">
    <property type="entry name" value="FAD-binding/transporter-associated domain-like"/>
    <property type="match status" value="1"/>
</dbReference>
<evidence type="ECO:0000256" key="2">
    <source>
        <dbReference type="ARBA" id="ARBA00005466"/>
    </source>
</evidence>
<reference evidence="7 8" key="1">
    <citation type="submission" date="2020-04" db="EMBL/GenBank/DDBJ databases">
        <authorList>
            <person name="De Canck E."/>
        </authorList>
    </citation>
    <scope>NUCLEOTIDE SEQUENCE [LARGE SCALE GENOMIC DNA]</scope>
    <source>
        <strain evidence="7 8">LMG 29542</strain>
    </source>
</reference>
<dbReference type="PROSITE" id="PS00862">
    <property type="entry name" value="OX2_COVAL_FAD"/>
    <property type="match status" value="1"/>
</dbReference>
<proteinExistence type="inferred from homology"/>
<dbReference type="InterPro" id="IPR036318">
    <property type="entry name" value="FAD-bd_PCMH-like_sf"/>
</dbReference>
<dbReference type="Gene3D" id="3.40.462.20">
    <property type="match status" value="1"/>
</dbReference>
<name>A0A6J5D9R4_9BURK</name>
<dbReference type="InterPro" id="IPR012951">
    <property type="entry name" value="BBE"/>
</dbReference>
<evidence type="ECO:0000256" key="5">
    <source>
        <dbReference type="ARBA" id="ARBA00023002"/>
    </source>
</evidence>
<dbReference type="PANTHER" id="PTHR42973:SF39">
    <property type="entry name" value="FAD-BINDING PCMH-TYPE DOMAIN-CONTAINING PROTEIN"/>
    <property type="match status" value="1"/>
</dbReference>
<dbReference type="Pfam" id="PF01565">
    <property type="entry name" value="FAD_binding_4"/>
    <property type="match status" value="1"/>
</dbReference>
<dbReference type="EMBL" id="CADIKH010000005">
    <property type="protein sequence ID" value="CAB3750988.1"/>
    <property type="molecule type" value="Genomic_DNA"/>
</dbReference>
<dbReference type="GO" id="GO:0071949">
    <property type="term" value="F:FAD binding"/>
    <property type="evidence" value="ECO:0007669"/>
    <property type="project" value="InterPro"/>
</dbReference>
<evidence type="ECO:0000313" key="8">
    <source>
        <dbReference type="Proteomes" id="UP000494363"/>
    </source>
</evidence>
<dbReference type="InterPro" id="IPR016169">
    <property type="entry name" value="FAD-bd_PCMH_sub2"/>
</dbReference>
<comment type="cofactor">
    <cofactor evidence="1">
        <name>FAD</name>
        <dbReference type="ChEBI" id="CHEBI:57692"/>
    </cofactor>
</comment>
<comment type="similarity">
    <text evidence="2">Belongs to the oxygen-dependent FAD-linked oxidoreductase family.</text>
</comment>
<dbReference type="InterPro" id="IPR006094">
    <property type="entry name" value="Oxid_FAD_bind_N"/>
</dbReference>
<dbReference type="InterPro" id="IPR050416">
    <property type="entry name" value="FAD-linked_Oxidoreductase"/>
</dbReference>
<dbReference type="EC" id="1.21.-.-" evidence="7"/>
<keyword evidence="8" id="KW-1185">Reference proteome</keyword>
<dbReference type="AlphaFoldDB" id="A0A6J5D9R4"/>
<dbReference type="InterPro" id="IPR016166">
    <property type="entry name" value="FAD-bd_PCMH"/>
</dbReference>
<evidence type="ECO:0000256" key="4">
    <source>
        <dbReference type="ARBA" id="ARBA00022827"/>
    </source>
</evidence>
<dbReference type="Proteomes" id="UP000494363">
    <property type="component" value="Unassembled WGS sequence"/>
</dbReference>
<dbReference type="InterPro" id="IPR016167">
    <property type="entry name" value="FAD-bd_PCMH_sub1"/>
</dbReference>
<dbReference type="GO" id="GO:0016491">
    <property type="term" value="F:oxidoreductase activity"/>
    <property type="evidence" value="ECO:0007669"/>
    <property type="project" value="UniProtKB-KW"/>
</dbReference>
<dbReference type="Gene3D" id="3.30.43.10">
    <property type="entry name" value="Uridine Diphospho-n-acetylenolpyruvylglucosamine Reductase, domain 2"/>
    <property type="match status" value="1"/>
</dbReference>
<sequence length="463" mass="50262">MRTATLKRLDGTSVDPAVIVAFRKQFKGKSLMSGDEGYEKARAIWNANIDKRPGLIACCTSVADVIDSVKFARENDLLVAVKSGGHNVAGRSLCDDGIVIDLSAMNRVSVNPTARTVDVQGGALLADLDRETHPYGLAVPSGVVSATGIAGLTLGGGVGWLVRRYGMTIDNLLSCEVVTANGEFLTASADTNADLFWGLRGGGGNFGIVTSFTFRAHPVKTVLGGVLLYPRADARSVLRHYRDFMTTAPEELTAYAVLMSTPEGVPAVGLLVCYCSDVSEGERVLAPLRQFGTPMQDAIEPMPFPVMQSLLEQSPPDVSHAYWKSTFVKALGDDTIDLLIEHMERSRSPLTATVVEYYAGAPTRIDRADTAFSQRAPLYNINIATKWRDPAESDQHIGWTRALFDALRPHSNGGYLPNFFSDEVPDQSRIAYGSNYARLAELKAKYDPTNFFSLNQNVKPTQT</sequence>
<dbReference type="Gene3D" id="3.30.465.10">
    <property type="match status" value="1"/>
</dbReference>